<dbReference type="Proteomes" id="UP000321197">
    <property type="component" value="Unassembled WGS sequence"/>
</dbReference>
<evidence type="ECO:0000256" key="1">
    <source>
        <dbReference type="ARBA" id="ARBA00023118"/>
    </source>
</evidence>
<dbReference type="RefSeq" id="WP_119339583.1">
    <property type="nucleotide sequence ID" value="NZ_BJXL01000042.1"/>
</dbReference>
<dbReference type="Pfam" id="PF03787">
    <property type="entry name" value="RAMPs"/>
    <property type="match status" value="1"/>
</dbReference>
<dbReference type="AlphaFoldDB" id="A0A511R197"/>
<reference evidence="3 4" key="1">
    <citation type="submission" date="2019-07" db="EMBL/GenBank/DDBJ databases">
        <title>Whole genome shotgun sequence of Meiothermus hypogaeus NBRC 106114.</title>
        <authorList>
            <person name="Hosoyama A."/>
            <person name="Uohara A."/>
            <person name="Ohji S."/>
            <person name="Ichikawa N."/>
        </authorList>
    </citation>
    <scope>NUCLEOTIDE SEQUENCE [LARGE SCALE GENOMIC DNA]</scope>
    <source>
        <strain evidence="3 4">NBRC 106114</strain>
    </source>
</reference>
<organism evidence="3 4">
    <name type="scientific">Meiothermus hypogaeus NBRC 106114</name>
    <dbReference type="NCBI Taxonomy" id="1227553"/>
    <lineage>
        <taxon>Bacteria</taxon>
        <taxon>Thermotogati</taxon>
        <taxon>Deinococcota</taxon>
        <taxon>Deinococci</taxon>
        <taxon>Thermales</taxon>
        <taxon>Thermaceae</taxon>
        <taxon>Meiothermus</taxon>
    </lineage>
</organism>
<dbReference type="InterPro" id="IPR005537">
    <property type="entry name" value="RAMP_III_fam"/>
</dbReference>
<proteinExistence type="predicted"/>
<sequence>MPRTIPISPPELKTPALETWTLRLKTITPMFGGSATMREVDADNPVRAASVRGHLRFWWRAVAGAQYASAKELFKAEEEIWGSDAIPGKVSIKVLEARASEPKPCCTFEHPRRDGGTELKTYPYFDEYPGYALFPFQGKARKDKQSGVITITEQPSKCLEEVSFTLCLSFPNYIKPQVEPAVAFWLKLGGIGARTRRGCGSLEIVEDSLPQNTKLESLLGRKANSLLTTVPIVCFVGEEKKSPIRAWKEAVEVYKEFRQGKDYARDPGSNPKSAKLGRSRYPEPDTIREMFSQESWRREVKHPVRGFPRADLGLPIVFHFQEEGPKDENFYLESNFSRGSRFASPVITKAMKKNNGYAPAIILLNAPHVWEAGNFTLRLRSDVHVINENFVNLDRHSREHIPPLRMFGSKPIREALWDFIKSKDYQEVRL</sequence>
<dbReference type="GO" id="GO:0051607">
    <property type="term" value="P:defense response to virus"/>
    <property type="evidence" value="ECO:0007669"/>
    <property type="project" value="UniProtKB-KW"/>
</dbReference>
<accession>A0A511R197</accession>
<feature type="domain" description="CRISPR type III-associated protein" evidence="2">
    <location>
        <begin position="23"/>
        <end position="203"/>
    </location>
</feature>
<comment type="caution">
    <text evidence="3">The sequence shown here is derived from an EMBL/GenBank/DDBJ whole genome shotgun (WGS) entry which is preliminary data.</text>
</comment>
<evidence type="ECO:0000259" key="2">
    <source>
        <dbReference type="Pfam" id="PF03787"/>
    </source>
</evidence>
<keyword evidence="1" id="KW-0051">Antiviral defense</keyword>
<evidence type="ECO:0000313" key="3">
    <source>
        <dbReference type="EMBL" id="GEM83385.1"/>
    </source>
</evidence>
<dbReference type="OrthoDB" id="190500at2"/>
<dbReference type="InterPro" id="IPR007522">
    <property type="entry name" value="CRISPR-assoc_prot_TM1795"/>
</dbReference>
<evidence type="ECO:0000313" key="4">
    <source>
        <dbReference type="Proteomes" id="UP000321197"/>
    </source>
</evidence>
<name>A0A511R197_9DEIN</name>
<dbReference type="NCBIfam" id="TIGR01894">
    <property type="entry name" value="cas_TM1795_cmr1"/>
    <property type="match status" value="1"/>
</dbReference>
<gene>
    <name evidence="3" type="ORF">MHY01S_15510</name>
</gene>
<dbReference type="EMBL" id="BJXL01000042">
    <property type="protein sequence ID" value="GEM83385.1"/>
    <property type="molecule type" value="Genomic_DNA"/>
</dbReference>
<protein>
    <submittedName>
        <fullName evidence="3">Type III-B CRISPR module RAMP protein Cmr1</fullName>
    </submittedName>
</protein>